<dbReference type="AlphaFoldDB" id="A0A0A9FVT8"/>
<sequence length="103" mass="11499">MKDFLFSSCSKMSIHKYALLLSSYFSNFLLQSFSLVNLLQMVSASRPSSVLSSTEAPLSTSERMMSGSRLMHAIWSGVYPLLFFRFTLAEFSFSNSANTLGSQ</sequence>
<name>A0A0A9FVT8_ARUDO</name>
<accession>A0A0A9FVT8</accession>
<organism evidence="1">
    <name type="scientific">Arundo donax</name>
    <name type="common">Giant reed</name>
    <name type="synonym">Donax arundinaceus</name>
    <dbReference type="NCBI Taxonomy" id="35708"/>
    <lineage>
        <taxon>Eukaryota</taxon>
        <taxon>Viridiplantae</taxon>
        <taxon>Streptophyta</taxon>
        <taxon>Embryophyta</taxon>
        <taxon>Tracheophyta</taxon>
        <taxon>Spermatophyta</taxon>
        <taxon>Magnoliopsida</taxon>
        <taxon>Liliopsida</taxon>
        <taxon>Poales</taxon>
        <taxon>Poaceae</taxon>
        <taxon>PACMAD clade</taxon>
        <taxon>Arundinoideae</taxon>
        <taxon>Arundineae</taxon>
        <taxon>Arundo</taxon>
    </lineage>
</organism>
<reference evidence="1" key="1">
    <citation type="submission" date="2014-09" db="EMBL/GenBank/DDBJ databases">
        <authorList>
            <person name="Magalhaes I.L.F."/>
            <person name="Oliveira U."/>
            <person name="Santos F.R."/>
            <person name="Vidigal T.H.D.A."/>
            <person name="Brescovit A.D."/>
            <person name="Santos A.J."/>
        </authorList>
    </citation>
    <scope>NUCLEOTIDE SEQUENCE</scope>
    <source>
        <tissue evidence="1">Shoot tissue taken approximately 20 cm above the soil surface</tissue>
    </source>
</reference>
<proteinExistence type="predicted"/>
<protein>
    <submittedName>
        <fullName evidence="1">Uncharacterized protein</fullName>
    </submittedName>
</protein>
<dbReference type="EMBL" id="GBRH01182542">
    <property type="protein sequence ID" value="JAE15354.1"/>
    <property type="molecule type" value="Transcribed_RNA"/>
</dbReference>
<evidence type="ECO:0000313" key="1">
    <source>
        <dbReference type="EMBL" id="JAE15354.1"/>
    </source>
</evidence>
<reference evidence="1" key="2">
    <citation type="journal article" date="2015" name="Data Brief">
        <title>Shoot transcriptome of the giant reed, Arundo donax.</title>
        <authorList>
            <person name="Barrero R.A."/>
            <person name="Guerrero F.D."/>
            <person name="Moolhuijzen P."/>
            <person name="Goolsby J.A."/>
            <person name="Tidwell J."/>
            <person name="Bellgard S.E."/>
            <person name="Bellgard M.I."/>
        </authorList>
    </citation>
    <scope>NUCLEOTIDE SEQUENCE</scope>
    <source>
        <tissue evidence="1">Shoot tissue taken approximately 20 cm above the soil surface</tissue>
    </source>
</reference>